<evidence type="ECO:0000259" key="5">
    <source>
        <dbReference type="PROSITE" id="PS50850"/>
    </source>
</evidence>
<feature type="transmembrane region" description="Helical" evidence="4">
    <location>
        <begin position="170"/>
        <end position="189"/>
    </location>
</feature>
<evidence type="ECO:0000256" key="4">
    <source>
        <dbReference type="SAM" id="Phobius"/>
    </source>
</evidence>
<evidence type="ECO:0000256" key="3">
    <source>
        <dbReference type="ARBA" id="ARBA00023136"/>
    </source>
</evidence>
<dbReference type="InterPro" id="IPR050327">
    <property type="entry name" value="Proton-linked_MCT"/>
</dbReference>
<proteinExistence type="predicted"/>
<feature type="transmembrane region" description="Helical" evidence="4">
    <location>
        <begin position="47"/>
        <end position="71"/>
    </location>
</feature>
<dbReference type="PANTHER" id="PTHR11360">
    <property type="entry name" value="MONOCARBOXYLATE TRANSPORTER"/>
    <property type="match status" value="1"/>
</dbReference>
<keyword evidence="2 4" id="KW-1133">Transmembrane helix</keyword>
<dbReference type="EMBL" id="NARP01000031">
    <property type="protein sequence ID" value="OTP98429.1"/>
    <property type="molecule type" value="Genomic_DNA"/>
</dbReference>
<dbReference type="CDD" id="cd17355">
    <property type="entry name" value="MFS_YcxA_like"/>
    <property type="match status" value="1"/>
</dbReference>
<dbReference type="InterPro" id="IPR020846">
    <property type="entry name" value="MFS_dom"/>
</dbReference>
<dbReference type="Pfam" id="PF07690">
    <property type="entry name" value="MFS_1"/>
    <property type="match status" value="1"/>
</dbReference>
<organism evidence="6 9">
    <name type="scientific">Gilliamella apicola</name>
    <dbReference type="NCBI Taxonomy" id="1196095"/>
    <lineage>
        <taxon>Bacteria</taxon>
        <taxon>Pseudomonadati</taxon>
        <taxon>Pseudomonadota</taxon>
        <taxon>Gammaproteobacteria</taxon>
        <taxon>Orbales</taxon>
        <taxon>Orbaceae</taxon>
        <taxon>Gilliamella</taxon>
    </lineage>
</organism>
<dbReference type="Proteomes" id="UP000194977">
    <property type="component" value="Unassembled WGS sequence"/>
</dbReference>
<dbReference type="OrthoDB" id="146345at2"/>
<dbReference type="AlphaFoldDB" id="A0A242NF50"/>
<evidence type="ECO:0000313" key="7">
    <source>
        <dbReference type="EMBL" id="OTQ11587.1"/>
    </source>
</evidence>
<dbReference type="SUPFAM" id="SSF103473">
    <property type="entry name" value="MFS general substrate transporter"/>
    <property type="match status" value="1"/>
</dbReference>
<keyword evidence="1 4" id="KW-0812">Transmembrane</keyword>
<feature type="transmembrane region" description="Helical" evidence="4">
    <location>
        <begin position="260"/>
        <end position="278"/>
    </location>
</feature>
<evidence type="ECO:0000256" key="1">
    <source>
        <dbReference type="ARBA" id="ARBA00022692"/>
    </source>
</evidence>
<feature type="transmembrane region" description="Helical" evidence="4">
    <location>
        <begin position="341"/>
        <end position="363"/>
    </location>
</feature>
<sequence length="401" mass="43732">MIMRFSWYFGWNIVVAASILTLLSSGLRMSMGVFFLPIANDLGFSRSVLSGVIAIGMLFSGIAMPIAGYLVGKYGTRFVLLLGTLIIIFSTIWSAVSRDYWNFLFSFGIALSFGTSFVGSVSFTPIVTKWFYKHRGLALFILSSGSMAGIAVMLPVFAFFIPVYGWQTTLVGFSVLFMIIAVPVALIIMKDQHTDIIDFNQANVQEPQSSIKLIEVLKTIPFWQLSFGLFTCGFSMNLLGTHGVPMLIDHGFNEMVSSNAIGMIGFVAIFSTLALGYLSDIVQRKNILVMVYLVRGIGFIALVLASNEWQLFTIAMLGGLVWAGALSTSGAITADIYGVKIVGLLSGLTYLGHQIGAMIGSWLGGWAYDNLHTHLVAFGIASLLLFIAAFSSYFLPKTHHN</sequence>
<feature type="transmembrane region" description="Helical" evidence="4">
    <location>
        <begin position="139"/>
        <end position="164"/>
    </location>
</feature>
<dbReference type="InterPro" id="IPR036259">
    <property type="entry name" value="MFS_trans_sf"/>
</dbReference>
<dbReference type="Proteomes" id="UP000194800">
    <property type="component" value="Unassembled WGS sequence"/>
</dbReference>
<feature type="transmembrane region" description="Helical" evidence="4">
    <location>
        <begin position="287"/>
        <end position="305"/>
    </location>
</feature>
<feature type="transmembrane region" description="Helical" evidence="4">
    <location>
        <begin position="222"/>
        <end position="240"/>
    </location>
</feature>
<evidence type="ECO:0000256" key="2">
    <source>
        <dbReference type="ARBA" id="ARBA00022989"/>
    </source>
</evidence>
<protein>
    <submittedName>
        <fullName evidence="6">MFS transporter</fullName>
    </submittedName>
</protein>
<feature type="domain" description="Major facilitator superfamily (MFS) profile" evidence="5">
    <location>
        <begin position="13"/>
        <end position="400"/>
    </location>
</feature>
<dbReference type="GO" id="GO:0022857">
    <property type="term" value="F:transmembrane transporter activity"/>
    <property type="evidence" value="ECO:0007669"/>
    <property type="project" value="InterPro"/>
</dbReference>
<feature type="transmembrane region" description="Helical" evidence="4">
    <location>
        <begin position="311"/>
        <end position="334"/>
    </location>
</feature>
<keyword evidence="3 4" id="KW-0472">Membrane</keyword>
<comment type="caution">
    <text evidence="6">The sequence shown here is derived from an EMBL/GenBank/DDBJ whole genome shotgun (WGS) entry which is preliminary data.</text>
</comment>
<evidence type="ECO:0000313" key="9">
    <source>
        <dbReference type="Proteomes" id="UP000194977"/>
    </source>
</evidence>
<feature type="transmembrane region" description="Helical" evidence="4">
    <location>
        <begin position="375"/>
        <end position="395"/>
    </location>
</feature>
<dbReference type="PANTHER" id="PTHR11360:SF284">
    <property type="entry name" value="EG:103B4.3 PROTEIN-RELATED"/>
    <property type="match status" value="1"/>
</dbReference>
<keyword evidence="8" id="KW-1185">Reference proteome</keyword>
<dbReference type="InterPro" id="IPR011701">
    <property type="entry name" value="MFS"/>
</dbReference>
<feature type="transmembrane region" description="Helical" evidence="4">
    <location>
        <begin position="7"/>
        <end position="27"/>
    </location>
</feature>
<name>A0A242NF50_9GAMM</name>
<gene>
    <name evidence="7" type="ORF">B6C91_01740</name>
    <name evidence="6" type="ORF">B6D08_11035</name>
</gene>
<evidence type="ECO:0000313" key="8">
    <source>
        <dbReference type="Proteomes" id="UP000194800"/>
    </source>
</evidence>
<reference evidence="8 9" key="1">
    <citation type="submission" date="2017-03" db="EMBL/GenBank/DDBJ databases">
        <title>Comparative genomics of honeybee gut symbionts reveal geographically distinct and subgroup specific antibiotic resistance.</title>
        <authorList>
            <person name="Ludvigsen J."/>
            <person name="Porcellato D."/>
            <person name="Labee-Lund T.M."/>
            <person name="Amdam G.V."/>
            <person name="Rudi K."/>
        </authorList>
    </citation>
    <scope>NUCLEOTIDE SEQUENCE [LARGE SCALE GENOMIC DNA]</scope>
    <source>
        <strain evidence="6 9">A-7-12</strain>
        <strain evidence="7 8">A-9-12</strain>
    </source>
</reference>
<dbReference type="PROSITE" id="PS50850">
    <property type="entry name" value="MFS"/>
    <property type="match status" value="1"/>
</dbReference>
<feature type="transmembrane region" description="Helical" evidence="4">
    <location>
        <begin position="102"/>
        <end position="127"/>
    </location>
</feature>
<evidence type="ECO:0000313" key="6">
    <source>
        <dbReference type="EMBL" id="OTP98429.1"/>
    </source>
</evidence>
<dbReference type="Gene3D" id="1.20.1250.20">
    <property type="entry name" value="MFS general substrate transporter like domains"/>
    <property type="match status" value="2"/>
</dbReference>
<accession>A0A242NF50</accession>
<feature type="transmembrane region" description="Helical" evidence="4">
    <location>
        <begin position="78"/>
        <end position="96"/>
    </location>
</feature>
<dbReference type="EMBL" id="NART01000004">
    <property type="protein sequence ID" value="OTQ11587.1"/>
    <property type="molecule type" value="Genomic_DNA"/>
</dbReference>